<accession>D4BIG0</accession>
<proteinExistence type="predicted"/>
<organism evidence="1 2">
    <name type="scientific">Citrobacter youngae ATCC 29220</name>
    <dbReference type="NCBI Taxonomy" id="500640"/>
    <lineage>
        <taxon>Bacteria</taxon>
        <taxon>Pseudomonadati</taxon>
        <taxon>Pseudomonadota</taxon>
        <taxon>Gammaproteobacteria</taxon>
        <taxon>Enterobacterales</taxon>
        <taxon>Enterobacteriaceae</taxon>
        <taxon>Citrobacter</taxon>
        <taxon>Citrobacter freundii complex</taxon>
    </lineage>
</organism>
<dbReference type="AlphaFoldDB" id="D4BIG0"/>
<evidence type="ECO:0000313" key="2">
    <source>
        <dbReference type="Proteomes" id="UP000003880"/>
    </source>
</evidence>
<gene>
    <name evidence="1" type="ORF">CIT292_10325</name>
</gene>
<evidence type="ECO:0000313" key="1">
    <source>
        <dbReference type="EMBL" id="EFE06204.1"/>
    </source>
</evidence>
<protein>
    <submittedName>
        <fullName evidence="1">Uncharacterized protein</fullName>
    </submittedName>
</protein>
<dbReference type="HOGENOM" id="CLU_3249266_0_0_6"/>
<dbReference type="Proteomes" id="UP000003880">
    <property type="component" value="Unassembled WGS sequence"/>
</dbReference>
<comment type="caution">
    <text evidence="1">The sequence shown here is derived from an EMBL/GenBank/DDBJ whole genome shotgun (WGS) entry which is preliminary data.</text>
</comment>
<sequence>MAAQAPYPAYNTVSSGRGWRYSSPTLDLHFIYKNCAPLPTDC</sequence>
<dbReference type="EMBL" id="ABWL02000023">
    <property type="protein sequence ID" value="EFE06204.1"/>
    <property type="molecule type" value="Genomic_DNA"/>
</dbReference>
<reference evidence="1 2" key="1">
    <citation type="submission" date="2010-02" db="EMBL/GenBank/DDBJ databases">
        <authorList>
            <person name="Weinstock G."/>
            <person name="Sodergren E."/>
            <person name="Clifton S."/>
            <person name="Fulton L."/>
            <person name="Fulton B."/>
            <person name="Courtney L."/>
            <person name="Fronick C."/>
            <person name="Harrison M."/>
            <person name="Strong C."/>
            <person name="Farmer C."/>
            <person name="Delahaunty K."/>
            <person name="Markovic C."/>
            <person name="Hall O."/>
            <person name="Minx P."/>
            <person name="Tomlinson C."/>
            <person name="Mitreva M."/>
            <person name="Nelson J."/>
            <person name="Hou S."/>
            <person name="Wollam A."/>
            <person name="Pepin K.H."/>
            <person name="Johnson M."/>
            <person name="Bhonagiri V."/>
            <person name="Zhang X."/>
            <person name="Suruliraj S."/>
            <person name="Warren W."/>
            <person name="Chinwalla A."/>
            <person name="Mardis E.R."/>
            <person name="Wilson R.K."/>
        </authorList>
    </citation>
    <scope>NUCLEOTIDE SEQUENCE [LARGE SCALE GENOMIC DNA]</scope>
    <source>
        <strain evidence="1 2">ATCC 29220</strain>
    </source>
</reference>
<name>D4BIG0_9ENTR</name>